<dbReference type="GO" id="GO:0006081">
    <property type="term" value="P:aldehyde metabolic process"/>
    <property type="evidence" value="ECO:0007669"/>
    <property type="project" value="InterPro"/>
</dbReference>
<comment type="similarity">
    <text evidence="1">Belongs to the aldehyde dehydrogenase family.</text>
</comment>
<dbReference type="Pfam" id="PF00171">
    <property type="entry name" value="Aldedh"/>
    <property type="match status" value="1"/>
</dbReference>
<dbReference type="EC" id="1.2.1.3" evidence="4"/>
<dbReference type="Pfam" id="PF09791">
    <property type="entry name" value="Oxidored-like"/>
    <property type="match status" value="1"/>
</dbReference>
<dbReference type="Gene3D" id="3.40.309.10">
    <property type="entry name" value="Aldehyde Dehydrogenase, Chain A, domain 2"/>
    <property type="match status" value="1"/>
</dbReference>
<evidence type="ECO:0000256" key="2">
    <source>
        <dbReference type="ARBA" id="ARBA00023002"/>
    </source>
</evidence>
<proteinExistence type="inferred from homology"/>
<feature type="compositionally biased region" description="Basic and acidic residues" evidence="6">
    <location>
        <begin position="619"/>
        <end position="642"/>
    </location>
</feature>
<evidence type="ECO:0000256" key="1">
    <source>
        <dbReference type="ARBA" id="ARBA00009986"/>
    </source>
</evidence>
<name>A0A5N6LW73_9ASTR</name>
<dbReference type="InterPro" id="IPR016161">
    <property type="entry name" value="Ald_DH/histidinol_DH"/>
</dbReference>
<dbReference type="FunFam" id="3.40.605.10:FF:000004">
    <property type="entry name" value="Aldehyde dehydrogenase"/>
    <property type="match status" value="1"/>
</dbReference>
<dbReference type="Gene3D" id="3.40.605.10">
    <property type="entry name" value="Aldehyde Dehydrogenase, Chain A, domain 1"/>
    <property type="match status" value="2"/>
</dbReference>
<dbReference type="InterPro" id="IPR019180">
    <property type="entry name" value="Oxidoreductase-like_N"/>
</dbReference>
<evidence type="ECO:0000259" key="7">
    <source>
        <dbReference type="Pfam" id="PF00171"/>
    </source>
</evidence>
<keyword evidence="3" id="KW-0520">NAD</keyword>
<evidence type="ECO:0000313" key="10">
    <source>
        <dbReference type="Proteomes" id="UP000326396"/>
    </source>
</evidence>
<dbReference type="GO" id="GO:0004029">
    <property type="term" value="F:aldehyde dehydrogenase (NAD+) activity"/>
    <property type="evidence" value="ECO:0007669"/>
    <property type="project" value="UniProtKB-EC"/>
</dbReference>
<comment type="catalytic activity">
    <reaction evidence="5">
        <text>an aldehyde + NAD(+) + H2O = a carboxylate + NADH + 2 H(+)</text>
        <dbReference type="Rhea" id="RHEA:16185"/>
        <dbReference type="ChEBI" id="CHEBI:15377"/>
        <dbReference type="ChEBI" id="CHEBI:15378"/>
        <dbReference type="ChEBI" id="CHEBI:17478"/>
        <dbReference type="ChEBI" id="CHEBI:29067"/>
        <dbReference type="ChEBI" id="CHEBI:57540"/>
        <dbReference type="ChEBI" id="CHEBI:57945"/>
        <dbReference type="EC" id="1.2.1.3"/>
    </reaction>
</comment>
<evidence type="ECO:0000256" key="6">
    <source>
        <dbReference type="SAM" id="MobiDB-lite"/>
    </source>
</evidence>
<organism evidence="9 10">
    <name type="scientific">Mikania micrantha</name>
    <name type="common">bitter vine</name>
    <dbReference type="NCBI Taxonomy" id="192012"/>
    <lineage>
        <taxon>Eukaryota</taxon>
        <taxon>Viridiplantae</taxon>
        <taxon>Streptophyta</taxon>
        <taxon>Embryophyta</taxon>
        <taxon>Tracheophyta</taxon>
        <taxon>Spermatophyta</taxon>
        <taxon>Magnoliopsida</taxon>
        <taxon>eudicotyledons</taxon>
        <taxon>Gunneridae</taxon>
        <taxon>Pentapetalae</taxon>
        <taxon>asterids</taxon>
        <taxon>campanulids</taxon>
        <taxon>Asterales</taxon>
        <taxon>Asteraceae</taxon>
        <taxon>Asteroideae</taxon>
        <taxon>Heliantheae alliance</taxon>
        <taxon>Eupatorieae</taxon>
        <taxon>Mikania</taxon>
    </lineage>
</organism>
<evidence type="ECO:0000313" key="9">
    <source>
        <dbReference type="EMBL" id="KAD2805780.1"/>
    </source>
</evidence>
<feature type="domain" description="Oxidoreductase-like" evidence="8">
    <location>
        <begin position="645"/>
        <end position="683"/>
    </location>
</feature>
<dbReference type="FunFam" id="3.40.309.10:FF:000003">
    <property type="entry name" value="Aldehyde dehydrogenase"/>
    <property type="match status" value="1"/>
</dbReference>
<dbReference type="InterPro" id="IPR016162">
    <property type="entry name" value="Ald_DH_N"/>
</dbReference>
<evidence type="ECO:0000256" key="3">
    <source>
        <dbReference type="ARBA" id="ARBA00023027"/>
    </source>
</evidence>
<accession>A0A5N6LW73</accession>
<comment type="caution">
    <text evidence="9">The sequence shown here is derived from an EMBL/GenBank/DDBJ whole genome shotgun (WGS) entry which is preliminary data.</text>
</comment>
<dbReference type="OrthoDB" id="440325at2759"/>
<sequence>MNGDQEMRRRVEELRQTFKSGKTRSVDWRKSQLQAILRLIHENEDTLFKLLQSELGKHPVESYRDEVGVVKKSADHALRCIDKWISPTKGWLPLVFFPASRQVLSEPLGLVLIIGSWNFPISLTLDPLIGAISAGNTVVIKPSELSPKCSSFLANTLPCYLDPKAVTVIEGGQEVSSQLLEYQWDKIFFTGELRVGKIVMAAAAKNLTPVTLELGGKCPAIFDCLPNSDLKVAAKRVASGKWGACAGQACIGIDYMLVEQKFASKLIEQLKKTIKIFYGDNVQKLKNHSKIINKVHFNRLRGFLEDPAVANCIVYGGSFDDSNLIIEPTILLDPPLDAEIMNEEIFGPLLPIITMENIEESIEFINSKPKPLALYAFTKNENFKKLILAGTSSGSVTFNDTMIQGARENRRSHREIPTREKLRWSPDGREPGGAGGKGAGQMRKAGREMLYALFHSQFVCDDLPFGGVGQSGIGRYHGKYSFDTFSHEKAVLERSFYFELEPRHPPWNSFKLEFLRPQINQEPVAQSVVEASDCLRSVHGLMEAIHQRLYASPPTLRRVINLRHHGGVGRRSAMRFTRFQRITTAINQSHRNSIQSSLTTTSHPDLRFDSNYNSTMDESDVKKEIKSGEDSSIVKDTKETQKSSEIPPPPEKPLPGDCCGSGCVRCVWDVYYEELEEYNKLREGESDSTTGSKVS</sequence>
<keyword evidence="10" id="KW-1185">Reference proteome</keyword>
<keyword evidence="2" id="KW-0560">Oxidoreductase</keyword>
<protein>
    <recommendedName>
        <fullName evidence="4">aldehyde dehydrogenase (NAD(+))</fullName>
        <ecNumber evidence="4">1.2.1.3</ecNumber>
    </recommendedName>
</protein>
<dbReference type="AlphaFoldDB" id="A0A5N6LW73"/>
<evidence type="ECO:0000259" key="8">
    <source>
        <dbReference type="Pfam" id="PF09791"/>
    </source>
</evidence>
<feature type="compositionally biased region" description="Polar residues" evidence="6">
    <location>
        <begin position="590"/>
        <end position="603"/>
    </location>
</feature>
<dbReference type="GO" id="GO:0009737">
    <property type="term" value="P:response to abscisic acid"/>
    <property type="evidence" value="ECO:0007669"/>
    <property type="project" value="UniProtKB-ARBA"/>
</dbReference>
<dbReference type="SUPFAM" id="SSF53720">
    <property type="entry name" value="ALDH-like"/>
    <property type="match status" value="2"/>
</dbReference>
<dbReference type="InterPro" id="IPR016163">
    <property type="entry name" value="Ald_DH_C"/>
</dbReference>
<gene>
    <name evidence="9" type="ORF">E3N88_39157</name>
</gene>
<dbReference type="PANTHER" id="PTHR43570">
    <property type="entry name" value="ALDEHYDE DEHYDROGENASE"/>
    <property type="match status" value="1"/>
</dbReference>
<dbReference type="Proteomes" id="UP000326396">
    <property type="component" value="Linkage Group LG8"/>
</dbReference>
<reference evidence="9 10" key="1">
    <citation type="submission" date="2019-05" db="EMBL/GenBank/DDBJ databases">
        <title>Mikania micrantha, genome provides insights into the molecular mechanism of rapid growth.</title>
        <authorList>
            <person name="Liu B."/>
        </authorList>
    </citation>
    <scope>NUCLEOTIDE SEQUENCE [LARGE SCALE GENOMIC DNA]</scope>
    <source>
        <strain evidence="9">NLD-2019</strain>
        <tissue evidence="9">Leaf</tissue>
    </source>
</reference>
<dbReference type="PANTHER" id="PTHR43570:SF17">
    <property type="entry name" value="ALDEHYDE DEHYDROGENASE FAMILY 3 MEMBER F1"/>
    <property type="match status" value="1"/>
</dbReference>
<dbReference type="GO" id="GO:0005737">
    <property type="term" value="C:cytoplasm"/>
    <property type="evidence" value="ECO:0007669"/>
    <property type="project" value="TreeGrafter"/>
</dbReference>
<feature type="domain" description="Aldehyde dehydrogenase" evidence="7">
    <location>
        <begin position="6"/>
        <end position="404"/>
    </location>
</feature>
<dbReference type="InterPro" id="IPR015590">
    <property type="entry name" value="Aldehyde_DH_dom"/>
</dbReference>
<dbReference type="EMBL" id="SZYD01000018">
    <property type="protein sequence ID" value="KAD2805780.1"/>
    <property type="molecule type" value="Genomic_DNA"/>
</dbReference>
<feature type="region of interest" description="Disordered" evidence="6">
    <location>
        <begin position="590"/>
        <end position="658"/>
    </location>
</feature>
<dbReference type="InterPro" id="IPR012394">
    <property type="entry name" value="Aldehyde_DH_NAD(P)"/>
</dbReference>
<evidence type="ECO:0000256" key="5">
    <source>
        <dbReference type="ARBA" id="ARBA00049194"/>
    </source>
</evidence>
<evidence type="ECO:0000256" key="4">
    <source>
        <dbReference type="ARBA" id="ARBA00024226"/>
    </source>
</evidence>